<keyword evidence="1 7" id="KW-0547">Nucleotide-binding</keyword>
<sequence>MPPLTSKAIHFGSFLVTPQVFYTTSQSFALVNLKPLLPGHVLVSPLRRVPRLSDLTSSEVCDLFLAVQRVSRMIERVYKASALNVAIQDGSDAGQSVPHIHAHIIPRKHGDMDDKGGNDAIYNMMESEDGDIGQHLREHERRHGQRGGLPGVDADEDRKPRSDEEMRKEAEWLASEMEKESDT</sequence>
<dbReference type="Pfam" id="PF01230">
    <property type="entry name" value="HIT"/>
    <property type="match status" value="1"/>
</dbReference>
<dbReference type="InterPro" id="IPR039383">
    <property type="entry name" value="FHIT"/>
</dbReference>
<feature type="region of interest" description="Disordered" evidence="8">
    <location>
        <begin position="137"/>
        <end position="183"/>
    </location>
</feature>
<dbReference type="AlphaFoldDB" id="A0A9P4M214"/>
<comment type="caution">
    <text evidence="10">The sequence shown here is derived from an EMBL/GenBank/DDBJ whole genome shotgun (WGS) entry which is preliminary data.</text>
</comment>
<reference evidence="10" key="1">
    <citation type="journal article" date="2020" name="Stud. Mycol.">
        <title>101 Dothideomycetes genomes: a test case for predicting lifestyles and emergence of pathogens.</title>
        <authorList>
            <person name="Haridas S."/>
            <person name="Albert R."/>
            <person name="Binder M."/>
            <person name="Bloem J."/>
            <person name="Labutti K."/>
            <person name="Salamov A."/>
            <person name="Andreopoulos B."/>
            <person name="Baker S."/>
            <person name="Barry K."/>
            <person name="Bills G."/>
            <person name="Bluhm B."/>
            <person name="Cannon C."/>
            <person name="Castanera R."/>
            <person name="Culley D."/>
            <person name="Daum C."/>
            <person name="Ezra D."/>
            <person name="Gonzalez J."/>
            <person name="Henrissat B."/>
            <person name="Kuo A."/>
            <person name="Liang C."/>
            <person name="Lipzen A."/>
            <person name="Lutzoni F."/>
            <person name="Magnuson J."/>
            <person name="Mondo S."/>
            <person name="Nolan M."/>
            <person name="Ohm R."/>
            <person name="Pangilinan J."/>
            <person name="Park H.-J."/>
            <person name="Ramirez L."/>
            <person name="Alfaro M."/>
            <person name="Sun H."/>
            <person name="Tritt A."/>
            <person name="Yoshinaga Y."/>
            <person name="Zwiers L.-H."/>
            <person name="Turgeon B."/>
            <person name="Goodwin S."/>
            <person name="Spatafora J."/>
            <person name="Crous P."/>
            <person name="Grigoriev I."/>
        </authorList>
    </citation>
    <scope>NUCLEOTIDE SEQUENCE</scope>
    <source>
        <strain evidence="10">CBS 133067</strain>
    </source>
</reference>
<feature type="domain" description="HIT" evidence="9">
    <location>
        <begin position="7"/>
        <end position="114"/>
    </location>
</feature>
<comment type="cofactor">
    <cofactor evidence="7">
        <name>Mn(2+)</name>
        <dbReference type="ChEBI" id="CHEBI:29035"/>
    </cofactor>
</comment>
<evidence type="ECO:0000256" key="7">
    <source>
        <dbReference type="RuleBase" id="RU366076"/>
    </source>
</evidence>
<dbReference type="FunFam" id="3.30.428.10:FF:000011">
    <property type="entry name" value="Fragile histidine triad"/>
    <property type="match status" value="1"/>
</dbReference>
<dbReference type="InterPro" id="IPR051884">
    <property type="entry name" value="Bis(5'-adenosyl)-TPase_reg"/>
</dbReference>
<dbReference type="GO" id="GO:0000166">
    <property type="term" value="F:nucleotide binding"/>
    <property type="evidence" value="ECO:0007669"/>
    <property type="project" value="UniProtKB-KW"/>
</dbReference>
<accession>A0A9P4M214</accession>
<feature type="compositionally biased region" description="Basic and acidic residues" evidence="8">
    <location>
        <begin position="156"/>
        <end position="183"/>
    </location>
</feature>
<feature type="short sequence motif" description="Histidine triad motif" evidence="6">
    <location>
        <begin position="99"/>
        <end position="103"/>
    </location>
</feature>
<feature type="site" description="Important for induction of apoptosis" evidence="5">
    <location>
        <position position="122"/>
    </location>
</feature>
<evidence type="ECO:0000259" key="9">
    <source>
        <dbReference type="PROSITE" id="PS51084"/>
    </source>
</evidence>
<evidence type="ECO:0000256" key="5">
    <source>
        <dbReference type="PIRSR" id="PIRSR639383-3"/>
    </source>
</evidence>
<keyword evidence="2 7" id="KW-0378">Hydrolase</keyword>
<evidence type="ECO:0000256" key="6">
    <source>
        <dbReference type="PROSITE-ProRule" id="PRU00464"/>
    </source>
</evidence>
<gene>
    <name evidence="10" type="ORF">NA57DRAFT_46957</name>
</gene>
<feature type="active site" description="Tele-AMP-histidine intermediate" evidence="3">
    <location>
        <position position="101"/>
    </location>
</feature>
<dbReference type="OrthoDB" id="680339at2759"/>
<evidence type="ECO:0000256" key="2">
    <source>
        <dbReference type="ARBA" id="ARBA00022801"/>
    </source>
</evidence>
<feature type="binding site" evidence="4">
    <location>
        <position position="103"/>
    </location>
    <ligand>
        <name>substrate</name>
    </ligand>
</feature>
<feature type="binding site" evidence="4">
    <location>
        <position position="32"/>
    </location>
    <ligand>
        <name>substrate</name>
    </ligand>
</feature>
<evidence type="ECO:0000256" key="3">
    <source>
        <dbReference type="PIRSR" id="PIRSR639383-1"/>
    </source>
</evidence>
<dbReference type="GO" id="GO:0047710">
    <property type="term" value="F:bis(5'-adenosyl)-triphosphatase activity"/>
    <property type="evidence" value="ECO:0007669"/>
    <property type="project" value="UniProtKB-UniRule"/>
</dbReference>
<dbReference type="PANTHER" id="PTHR46243">
    <property type="entry name" value="BIS(5'-ADENOSYL)-TRIPHOSPHATASE"/>
    <property type="match status" value="1"/>
</dbReference>
<organism evidence="10 11">
    <name type="scientific">Rhizodiscina lignyota</name>
    <dbReference type="NCBI Taxonomy" id="1504668"/>
    <lineage>
        <taxon>Eukaryota</taxon>
        <taxon>Fungi</taxon>
        <taxon>Dikarya</taxon>
        <taxon>Ascomycota</taxon>
        <taxon>Pezizomycotina</taxon>
        <taxon>Dothideomycetes</taxon>
        <taxon>Pleosporomycetidae</taxon>
        <taxon>Aulographales</taxon>
        <taxon>Rhizodiscinaceae</taxon>
        <taxon>Rhizodiscina</taxon>
    </lineage>
</organism>
<dbReference type="EMBL" id="ML978135">
    <property type="protein sequence ID" value="KAF2094060.1"/>
    <property type="molecule type" value="Genomic_DNA"/>
</dbReference>
<evidence type="ECO:0000256" key="1">
    <source>
        <dbReference type="ARBA" id="ARBA00022741"/>
    </source>
</evidence>
<evidence type="ECO:0000256" key="4">
    <source>
        <dbReference type="PIRSR" id="PIRSR639383-2"/>
    </source>
</evidence>
<dbReference type="EC" id="3.6.1.29" evidence="7"/>
<dbReference type="CDD" id="cd01275">
    <property type="entry name" value="FHIT"/>
    <property type="match status" value="1"/>
</dbReference>
<protein>
    <recommendedName>
        <fullName evidence="7">Bis(5'-adenosyl)-triphosphatase</fullName>
        <ecNumber evidence="7">3.6.1.29</ecNumber>
    </recommendedName>
</protein>
<name>A0A9P4M214_9PEZI</name>
<feature type="binding site" evidence="4">
    <location>
        <position position="88"/>
    </location>
    <ligand>
        <name>substrate</name>
    </ligand>
</feature>
<dbReference type="PANTHER" id="PTHR46243:SF1">
    <property type="entry name" value="BIS(5'-ADENOSYL)-TRIPHOSPHATASE"/>
    <property type="match status" value="1"/>
</dbReference>
<dbReference type="InterPro" id="IPR036265">
    <property type="entry name" value="HIT-like_sf"/>
</dbReference>
<dbReference type="SUPFAM" id="SSF54197">
    <property type="entry name" value="HIT-like"/>
    <property type="match status" value="1"/>
</dbReference>
<feature type="binding site" evidence="4">
    <location>
        <begin position="94"/>
        <end position="97"/>
    </location>
    <ligand>
        <name>substrate</name>
    </ligand>
</feature>
<keyword evidence="11" id="KW-1185">Reference proteome</keyword>
<comment type="catalytic activity">
    <reaction evidence="7">
        <text>P(1),P(3)-bis(5'-adenosyl) triphosphate + H2O = AMP + ADP + 2 H(+)</text>
        <dbReference type="Rhea" id="RHEA:13893"/>
        <dbReference type="ChEBI" id="CHEBI:15377"/>
        <dbReference type="ChEBI" id="CHEBI:15378"/>
        <dbReference type="ChEBI" id="CHEBI:58529"/>
        <dbReference type="ChEBI" id="CHEBI:456215"/>
        <dbReference type="ChEBI" id="CHEBI:456216"/>
        <dbReference type="EC" id="3.6.1.29"/>
    </reaction>
</comment>
<proteinExistence type="predicted"/>
<evidence type="ECO:0000256" key="8">
    <source>
        <dbReference type="SAM" id="MobiDB-lite"/>
    </source>
</evidence>
<dbReference type="InterPro" id="IPR011146">
    <property type="entry name" value="HIT-like"/>
</dbReference>
<dbReference type="Proteomes" id="UP000799772">
    <property type="component" value="Unassembled WGS sequence"/>
</dbReference>
<evidence type="ECO:0000313" key="10">
    <source>
        <dbReference type="EMBL" id="KAF2094060.1"/>
    </source>
</evidence>
<dbReference type="Gene3D" id="3.30.428.10">
    <property type="entry name" value="HIT-like"/>
    <property type="match status" value="1"/>
</dbReference>
<evidence type="ECO:0000313" key="11">
    <source>
        <dbReference type="Proteomes" id="UP000799772"/>
    </source>
</evidence>
<dbReference type="PROSITE" id="PS51084">
    <property type="entry name" value="HIT_2"/>
    <property type="match status" value="1"/>
</dbReference>